<feature type="domain" description="MDMPI C-terminal" evidence="1">
    <location>
        <begin position="140"/>
        <end position="228"/>
    </location>
</feature>
<dbReference type="GO" id="GO:0016853">
    <property type="term" value="F:isomerase activity"/>
    <property type="evidence" value="ECO:0007669"/>
    <property type="project" value="UniProtKB-KW"/>
</dbReference>
<dbReference type="InterPro" id="IPR017517">
    <property type="entry name" value="Maleyloyr_isom"/>
</dbReference>
<evidence type="ECO:0000259" key="2">
    <source>
        <dbReference type="Pfam" id="PF11716"/>
    </source>
</evidence>
<evidence type="ECO:0000313" key="3">
    <source>
        <dbReference type="EMBL" id="GAA2247546.1"/>
    </source>
</evidence>
<evidence type="ECO:0000313" key="4">
    <source>
        <dbReference type="Proteomes" id="UP001500305"/>
    </source>
</evidence>
<dbReference type="Pfam" id="PF11716">
    <property type="entry name" value="MDMPI_N"/>
    <property type="match status" value="1"/>
</dbReference>
<dbReference type="InterPro" id="IPR034660">
    <property type="entry name" value="DinB/YfiT-like"/>
</dbReference>
<dbReference type="PANTHER" id="PTHR40758">
    <property type="entry name" value="CONSERVED PROTEIN"/>
    <property type="match status" value="1"/>
</dbReference>
<dbReference type="NCBIfam" id="TIGR03083">
    <property type="entry name" value="maleylpyruvate isomerase family mycothiol-dependent enzyme"/>
    <property type="match status" value="1"/>
</dbReference>
<dbReference type="RefSeq" id="WP_344637074.1">
    <property type="nucleotide sequence ID" value="NZ_BAAATR010000012.1"/>
</dbReference>
<accession>A0ABN3E311</accession>
<dbReference type="InterPro" id="IPR010872">
    <property type="entry name" value="MDMPI_C-term_domain"/>
</dbReference>
<protein>
    <submittedName>
        <fullName evidence="3">Maleylpyruvate isomerase family mycothiol-dependent enzyme</fullName>
    </submittedName>
</protein>
<dbReference type="EMBL" id="BAAATR010000012">
    <property type="protein sequence ID" value="GAA2247546.1"/>
    <property type="molecule type" value="Genomic_DNA"/>
</dbReference>
<dbReference type="Proteomes" id="UP001500305">
    <property type="component" value="Unassembled WGS sequence"/>
</dbReference>
<sequence>MNRTDYIHALRRDGARLAEAAAGNLRSAVPSCPEWTVADLVWHTGEVYIFWTMIADGEIAGFDDYVEPERPAEDELLAWFAGTLERCAAVLERLDPELPRWTWSDRQDAGFIQRRMAQETAVHAWDALAAVGRDEPVERELAVDGVAEFLAHFGSTPPAGLPEEGLHLHATDGPGEWSVRAVDGAWQVREEHGEGAAAVRGTASDLLLLLWQRRTPEQLETFGDPDALKLFLGAFRRG</sequence>
<evidence type="ECO:0000259" key="1">
    <source>
        <dbReference type="Pfam" id="PF07398"/>
    </source>
</evidence>
<dbReference type="InterPro" id="IPR024344">
    <property type="entry name" value="MDMPI_metal-binding"/>
</dbReference>
<organism evidence="3 4">
    <name type="scientific">Kitasatospora cystarginea</name>
    <dbReference type="NCBI Taxonomy" id="58350"/>
    <lineage>
        <taxon>Bacteria</taxon>
        <taxon>Bacillati</taxon>
        <taxon>Actinomycetota</taxon>
        <taxon>Actinomycetes</taxon>
        <taxon>Kitasatosporales</taxon>
        <taxon>Streptomycetaceae</taxon>
        <taxon>Kitasatospora</taxon>
    </lineage>
</organism>
<comment type="caution">
    <text evidence="3">The sequence shown here is derived from an EMBL/GenBank/DDBJ whole genome shotgun (WGS) entry which is preliminary data.</text>
</comment>
<feature type="domain" description="Mycothiol-dependent maleylpyruvate isomerase metal-binding" evidence="2">
    <location>
        <begin position="9"/>
        <end position="127"/>
    </location>
</feature>
<dbReference type="Pfam" id="PF07398">
    <property type="entry name" value="MDMPI_C"/>
    <property type="match status" value="1"/>
</dbReference>
<dbReference type="PANTHER" id="PTHR40758:SF1">
    <property type="entry name" value="CONSERVED PROTEIN"/>
    <property type="match status" value="1"/>
</dbReference>
<reference evidence="3 4" key="1">
    <citation type="journal article" date="2019" name="Int. J. Syst. Evol. Microbiol.">
        <title>The Global Catalogue of Microorganisms (GCM) 10K type strain sequencing project: providing services to taxonomists for standard genome sequencing and annotation.</title>
        <authorList>
            <consortium name="The Broad Institute Genomics Platform"/>
            <consortium name="The Broad Institute Genome Sequencing Center for Infectious Disease"/>
            <person name="Wu L."/>
            <person name="Ma J."/>
        </authorList>
    </citation>
    <scope>NUCLEOTIDE SEQUENCE [LARGE SCALE GENOMIC DNA]</scope>
    <source>
        <strain evidence="3 4">JCM 7356</strain>
    </source>
</reference>
<keyword evidence="3" id="KW-0413">Isomerase</keyword>
<name>A0ABN3E311_9ACTN</name>
<proteinExistence type="predicted"/>
<dbReference type="SUPFAM" id="SSF109854">
    <property type="entry name" value="DinB/YfiT-like putative metalloenzymes"/>
    <property type="match status" value="1"/>
</dbReference>
<keyword evidence="4" id="KW-1185">Reference proteome</keyword>
<gene>
    <name evidence="3" type="ORF">GCM10010430_32300</name>
</gene>